<organism evidence="2 3">
    <name type="scientific">Dendrobium thyrsiflorum</name>
    <name type="common">Pinecone-like raceme dendrobium</name>
    <name type="synonym">Orchid</name>
    <dbReference type="NCBI Taxonomy" id="117978"/>
    <lineage>
        <taxon>Eukaryota</taxon>
        <taxon>Viridiplantae</taxon>
        <taxon>Streptophyta</taxon>
        <taxon>Embryophyta</taxon>
        <taxon>Tracheophyta</taxon>
        <taxon>Spermatophyta</taxon>
        <taxon>Magnoliopsida</taxon>
        <taxon>Liliopsida</taxon>
        <taxon>Asparagales</taxon>
        <taxon>Orchidaceae</taxon>
        <taxon>Epidendroideae</taxon>
        <taxon>Malaxideae</taxon>
        <taxon>Dendrobiinae</taxon>
        <taxon>Dendrobium</taxon>
    </lineage>
</organism>
<feature type="compositionally biased region" description="Polar residues" evidence="1">
    <location>
        <begin position="50"/>
        <end position="60"/>
    </location>
</feature>
<feature type="region of interest" description="Disordered" evidence="1">
    <location>
        <begin position="1"/>
        <end position="126"/>
    </location>
</feature>
<evidence type="ECO:0000256" key="1">
    <source>
        <dbReference type="SAM" id="MobiDB-lite"/>
    </source>
</evidence>
<name>A0ABD0V1B2_DENTH</name>
<keyword evidence="3" id="KW-1185">Reference proteome</keyword>
<proteinExistence type="predicted"/>
<accession>A0ABD0V1B2</accession>
<dbReference type="AlphaFoldDB" id="A0ABD0V1B2"/>
<sequence>MISSTGSTSGRDTRTACSRIRRRNGPAEGKTSWRPKPRKEKMFEERVRSGMTSNAVSQRSSPEDTNRKRWVTKKAHNDSHHNGRHSGESSRGSRHSPAPSRGEATFDRSPQIKEVFIPSNESEIQW</sequence>
<evidence type="ECO:0000313" key="3">
    <source>
        <dbReference type="Proteomes" id="UP001552299"/>
    </source>
</evidence>
<feature type="compositionally biased region" description="Basic and acidic residues" evidence="1">
    <location>
        <begin position="75"/>
        <end position="88"/>
    </location>
</feature>
<feature type="compositionally biased region" description="Low complexity" evidence="1">
    <location>
        <begin position="1"/>
        <end position="10"/>
    </location>
</feature>
<dbReference type="Proteomes" id="UP001552299">
    <property type="component" value="Unassembled WGS sequence"/>
</dbReference>
<reference evidence="2 3" key="1">
    <citation type="journal article" date="2024" name="Plant Biotechnol. J.">
        <title>Dendrobium thyrsiflorum genome and its molecular insights into genes involved in important horticultural traits.</title>
        <authorList>
            <person name="Chen B."/>
            <person name="Wang J.Y."/>
            <person name="Zheng P.J."/>
            <person name="Li K.L."/>
            <person name="Liang Y.M."/>
            <person name="Chen X.F."/>
            <person name="Zhang C."/>
            <person name="Zhao X."/>
            <person name="He X."/>
            <person name="Zhang G.Q."/>
            <person name="Liu Z.J."/>
            <person name="Xu Q."/>
        </authorList>
    </citation>
    <scope>NUCLEOTIDE SEQUENCE [LARGE SCALE GENOMIC DNA]</scope>
    <source>
        <strain evidence="2">GZMU011</strain>
    </source>
</reference>
<gene>
    <name evidence="2" type="ORF">M5K25_010829</name>
</gene>
<evidence type="ECO:0000313" key="2">
    <source>
        <dbReference type="EMBL" id="KAL0918794.1"/>
    </source>
</evidence>
<comment type="caution">
    <text evidence="2">The sequence shown here is derived from an EMBL/GenBank/DDBJ whole genome shotgun (WGS) entry which is preliminary data.</text>
</comment>
<protein>
    <submittedName>
        <fullName evidence="2">Uncharacterized protein</fullName>
    </submittedName>
</protein>
<dbReference type="EMBL" id="JANQDX010000009">
    <property type="protein sequence ID" value="KAL0918794.1"/>
    <property type="molecule type" value="Genomic_DNA"/>
</dbReference>